<evidence type="ECO:0000259" key="3">
    <source>
        <dbReference type="PROSITE" id="PS50043"/>
    </source>
</evidence>
<dbReference type="SUPFAM" id="SSF46894">
    <property type="entry name" value="C-terminal effector domain of the bipartite response regulators"/>
    <property type="match status" value="1"/>
</dbReference>
<organism evidence="4 5">
    <name type="scientific">Nonomuraea solani</name>
    <dbReference type="NCBI Taxonomy" id="1144553"/>
    <lineage>
        <taxon>Bacteria</taxon>
        <taxon>Bacillati</taxon>
        <taxon>Actinomycetota</taxon>
        <taxon>Actinomycetes</taxon>
        <taxon>Streptosporangiales</taxon>
        <taxon>Streptosporangiaceae</taxon>
        <taxon>Nonomuraea</taxon>
    </lineage>
</organism>
<sequence>MGEGPLLERAKEIAALRAAMDAARAGSGCLAMVQGPPGAGKTSLLTAAVDCARAAGLRVLEARGRELEREIALGVALELLTPPVTATAPGERARLVHGMAAPAAPLFPGLLPGAHSAVRLDADVLLHGMCWLAANLTGWDRADATLPMLVAVDDAQWADEASLRFLTMLADRVGKLPIAMVVAARDGGAESDVPALRTLASRPPHRLLTPAPLSSAAVDRLVGDAFPDGGDGLAAAVAHASGGNPFLVGELLRSLQADGGVPAADAVAGIVPDTVLRSVLARLARLPADAGRLAASAAVLGDGTPLRRAAAHAGLEPAPAERAADVLATAHLLRPGDPLAFVHPLIASAIHADLPAFARARAHHRAADLLAADGEGVEKIAGHLLATHPEGDSAVARVLREAAGRAVRRGDPAAAVRLLHRALPDEMSGERRGELLVELARAQLVAGDIGALASVTEGLALLGEASAPGKVRALNLLTQVRHARDDFAGAAVAHHEALALLEPGSAKWQNALAGYLMVSTFHPPLRRDGERLLAPVLAETRRGRPPDRPGLLAHVTLRLALAGAPPADVRRTAALALARDPLVGPEGHGGLLGIVVHSLVIAGELTAAETAADAALSAAGRRGDVIAYAGASYHRALARYHLGALTPALADLEAARMPYGEGWISAGGWIGSLLARLRLEQGDAAGAEQALHLADKRPADGMDLALVLDSQARISLLRGEPATALDTARAAGRHLEEIYEIDHPGLLPWRATAALAAHHLGDHRTAVLLAGQEAERARAVGVPQAVGAALRVAGLVARPGPDLGLLAEACHTLQETPAVLEHARALVDLGAALRRAGRRNECRQPLRQGLELADRMHARLLAERARTELHAAGVRPRRAAVTGIDALTPAERRVALLALHGHSNSQIAQALFVTIKTVETHLARAYRKLAITNRRQLREAFGPVPQA</sequence>
<gene>
    <name evidence="4" type="ORF">SAMN05444920_103598</name>
</gene>
<dbReference type="Pfam" id="PF13191">
    <property type="entry name" value="AAA_16"/>
    <property type="match status" value="1"/>
</dbReference>
<name>A0A1H6BSN1_9ACTN</name>
<evidence type="ECO:0000313" key="4">
    <source>
        <dbReference type="EMBL" id="SEG63455.1"/>
    </source>
</evidence>
<dbReference type="InterPro" id="IPR000792">
    <property type="entry name" value="Tscrpt_reg_LuxR_C"/>
</dbReference>
<evidence type="ECO:0000256" key="1">
    <source>
        <dbReference type="ARBA" id="ARBA00022741"/>
    </source>
</evidence>
<dbReference type="InterPro" id="IPR027417">
    <property type="entry name" value="P-loop_NTPase"/>
</dbReference>
<dbReference type="GO" id="GO:0003677">
    <property type="term" value="F:DNA binding"/>
    <property type="evidence" value="ECO:0007669"/>
    <property type="project" value="InterPro"/>
</dbReference>
<dbReference type="GO" id="GO:0005737">
    <property type="term" value="C:cytoplasm"/>
    <property type="evidence" value="ECO:0007669"/>
    <property type="project" value="TreeGrafter"/>
</dbReference>
<accession>A0A1H6BSN1</accession>
<dbReference type="GO" id="GO:0005524">
    <property type="term" value="F:ATP binding"/>
    <property type="evidence" value="ECO:0007669"/>
    <property type="project" value="UniProtKB-KW"/>
</dbReference>
<dbReference type="PROSITE" id="PS00622">
    <property type="entry name" value="HTH_LUXR_1"/>
    <property type="match status" value="1"/>
</dbReference>
<keyword evidence="2" id="KW-0067">ATP-binding</keyword>
<dbReference type="PANTHER" id="PTHR16305:SF35">
    <property type="entry name" value="TRANSCRIPTIONAL ACTIVATOR DOMAIN"/>
    <property type="match status" value="1"/>
</dbReference>
<reference evidence="4 5" key="1">
    <citation type="submission" date="2016-10" db="EMBL/GenBank/DDBJ databases">
        <authorList>
            <person name="de Groot N.N."/>
        </authorList>
    </citation>
    <scope>NUCLEOTIDE SEQUENCE [LARGE SCALE GENOMIC DNA]</scope>
    <source>
        <strain evidence="4 5">CGMCC 4.7037</strain>
    </source>
</reference>
<dbReference type="CDD" id="cd06170">
    <property type="entry name" value="LuxR_C_like"/>
    <property type="match status" value="1"/>
</dbReference>
<dbReference type="Proteomes" id="UP000236732">
    <property type="component" value="Unassembled WGS sequence"/>
</dbReference>
<dbReference type="PRINTS" id="PR00038">
    <property type="entry name" value="HTHLUXR"/>
</dbReference>
<keyword evidence="1" id="KW-0547">Nucleotide-binding</keyword>
<dbReference type="EMBL" id="FNVT01000003">
    <property type="protein sequence ID" value="SEG63455.1"/>
    <property type="molecule type" value="Genomic_DNA"/>
</dbReference>
<dbReference type="PANTHER" id="PTHR16305">
    <property type="entry name" value="TESTICULAR SOLUBLE ADENYLYL CYCLASE"/>
    <property type="match status" value="1"/>
</dbReference>
<dbReference type="InterPro" id="IPR036388">
    <property type="entry name" value="WH-like_DNA-bd_sf"/>
</dbReference>
<dbReference type="SMART" id="SM00421">
    <property type="entry name" value="HTH_LUXR"/>
    <property type="match status" value="1"/>
</dbReference>
<dbReference type="SUPFAM" id="SSF52540">
    <property type="entry name" value="P-loop containing nucleoside triphosphate hydrolases"/>
    <property type="match status" value="1"/>
</dbReference>
<dbReference type="PROSITE" id="PS50043">
    <property type="entry name" value="HTH_LUXR_2"/>
    <property type="match status" value="1"/>
</dbReference>
<dbReference type="GO" id="GO:0006355">
    <property type="term" value="P:regulation of DNA-templated transcription"/>
    <property type="evidence" value="ECO:0007669"/>
    <property type="project" value="InterPro"/>
</dbReference>
<dbReference type="Gene3D" id="1.10.10.10">
    <property type="entry name" value="Winged helix-like DNA-binding domain superfamily/Winged helix DNA-binding domain"/>
    <property type="match status" value="1"/>
</dbReference>
<dbReference type="InterPro" id="IPR016032">
    <property type="entry name" value="Sig_transdc_resp-reg_C-effctor"/>
</dbReference>
<dbReference type="GO" id="GO:0004016">
    <property type="term" value="F:adenylate cyclase activity"/>
    <property type="evidence" value="ECO:0007669"/>
    <property type="project" value="TreeGrafter"/>
</dbReference>
<evidence type="ECO:0000313" key="5">
    <source>
        <dbReference type="Proteomes" id="UP000236732"/>
    </source>
</evidence>
<proteinExistence type="predicted"/>
<dbReference type="InterPro" id="IPR041664">
    <property type="entry name" value="AAA_16"/>
</dbReference>
<protein>
    <submittedName>
        <fullName evidence="4">Regulatory protein, luxR family</fullName>
    </submittedName>
</protein>
<dbReference type="Pfam" id="PF00196">
    <property type="entry name" value="GerE"/>
    <property type="match status" value="1"/>
</dbReference>
<evidence type="ECO:0000256" key="2">
    <source>
        <dbReference type="ARBA" id="ARBA00022840"/>
    </source>
</evidence>
<dbReference type="AlphaFoldDB" id="A0A1H6BSN1"/>
<keyword evidence="5" id="KW-1185">Reference proteome</keyword>
<feature type="domain" description="HTH luxR-type" evidence="3">
    <location>
        <begin position="880"/>
        <end position="944"/>
    </location>
</feature>